<accession>A0A0A8Z999</accession>
<proteinExistence type="predicted"/>
<organism evidence="1">
    <name type="scientific">Arundo donax</name>
    <name type="common">Giant reed</name>
    <name type="synonym">Donax arundinaceus</name>
    <dbReference type="NCBI Taxonomy" id="35708"/>
    <lineage>
        <taxon>Eukaryota</taxon>
        <taxon>Viridiplantae</taxon>
        <taxon>Streptophyta</taxon>
        <taxon>Embryophyta</taxon>
        <taxon>Tracheophyta</taxon>
        <taxon>Spermatophyta</taxon>
        <taxon>Magnoliopsida</taxon>
        <taxon>Liliopsida</taxon>
        <taxon>Poales</taxon>
        <taxon>Poaceae</taxon>
        <taxon>PACMAD clade</taxon>
        <taxon>Arundinoideae</taxon>
        <taxon>Arundineae</taxon>
        <taxon>Arundo</taxon>
    </lineage>
</organism>
<protein>
    <submittedName>
        <fullName evidence="1">Uncharacterized protein</fullName>
    </submittedName>
</protein>
<reference evidence="1" key="1">
    <citation type="submission" date="2014-09" db="EMBL/GenBank/DDBJ databases">
        <authorList>
            <person name="Magalhaes I.L.F."/>
            <person name="Oliveira U."/>
            <person name="Santos F.R."/>
            <person name="Vidigal T.H.D.A."/>
            <person name="Brescovit A.D."/>
            <person name="Santos A.J."/>
        </authorList>
    </citation>
    <scope>NUCLEOTIDE SEQUENCE</scope>
    <source>
        <tissue evidence="1">Shoot tissue taken approximately 20 cm above the soil surface</tissue>
    </source>
</reference>
<reference evidence="1" key="2">
    <citation type="journal article" date="2015" name="Data Brief">
        <title>Shoot transcriptome of the giant reed, Arundo donax.</title>
        <authorList>
            <person name="Barrero R.A."/>
            <person name="Guerrero F.D."/>
            <person name="Moolhuijzen P."/>
            <person name="Goolsby J.A."/>
            <person name="Tidwell J."/>
            <person name="Bellgard S.E."/>
            <person name="Bellgard M.I."/>
        </authorList>
    </citation>
    <scope>NUCLEOTIDE SEQUENCE</scope>
    <source>
        <tissue evidence="1">Shoot tissue taken approximately 20 cm above the soil surface</tissue>
    </source>
</reference>
<dbReference type="EMBL" id="GBRH01266458">
    <property type="protein sequence ID" value="JAD31437.1"/>
    <property type="molecule type" value="Transcribed_RNA"/>
</dbReference>
<dbReference type="AlphaFoldDB" id="A0A0A8Z999"/>
<evidence type="ECO:0000313" key="1">
    <source>
        <dbReference type="EMBL" id="JAD31437.1"/>
    </source>
</evidence>
<sequence>MSTEGRNITRSLTDFSSFLKNVN</sequence>
<name>A0A0A8Z999_ARUDO</name>